<comment type="caution">
    <text evidence="1">The sequence shown here is derived from an EMBL/GenBank/DDBJ whole genome shotgun (WGS) entry which is preliminary data.</text>
</comment>
<gene>
    <name evidence="1" type="ORF">KC909_05190</name>
</gene>
<sequence length="129" mass="14467">MNTLTGEETDPGPSVVSRSAYESESLAFSKLPKPQVDSLTLAPNTRAIFSLSNNQRLPEFPPVVRVYEIQPLAEKLGDADRARQTAVELGLAEKESRLIDDTLYSKIDGLTRSLTYHKVQKEWNYEVDL</sequence>
<reference evidence="1" key="2">
    <citation type="journal article" date="2021" name="Microbiome">
        <title>Successional dynamics and alternative stable states in a saline activated sludge microbial community over 9 years.</title>
        <authorList>
            <person name="Wang Y."/>
            <person name="Ye J."/>
            <person name="Ju F."/>
            <person name="Liu L."/>
            <person name="Boyd J.A."/>
            <person name="Deng Y."/>
            <person name="Parks D.H."/>
            <person name="Jiang X."/>
            <person name="Yin X."/>
            <person name="Woodcroft B.J."/>
            <person name="Tyson G.W."/>
            <person name="Hugenholtz P."/>
            <person name="Polz M.F."/>
            <person name="Zhang T."/>
        </authorList>
    </citation>
    <scope>NUCLEOTIDE SEQUENCE</scope>
    <source>
        <strain evidence="1">HKST-UBA14</strain>
    </source>
</reference>
<evidence type="ECO:0000313" key="1">
    <source>
        <dbReference type="EMBL" id="MCA9383736.1"/>
    </source>
</evidence>
<feature type="non-terminal residue" evidence="1">
    <location>
        <position position="129"/>
    </location>
</feature>
<organism evidence="1 2">
    <name type="scientific">Candidatus Dojkabacteria bacterium</name>
    <dbReference type="NCBI Taxonomy" id="2099670"/>
    <lineage>
        <taxon>Bacteria</taxon>
        <taxon>Candidatus Dojkabacteria</taxon>
    </lineage>
</organism>
<name>A0A955L661_9BACT</name>
<dbReference type="EMBL" id="JAGQLK010000123">
    <property type="protein sequence ID" value="MCA9383736.1"/>
    <property type="molecule type" value="Genomic_DNA"/>
</dbReference>
<proteinExistence type="predicted"/>
<evidence type="ECO:0000313" key="2">
    <source>
        <dbReference type="Proteomes" id="UP000783287"/>
    </source>
</evidence>
<protein>
    <submittedName>
        <fullName evidence="1">Uncharacterized protein</fullName>
    </submittedName>
</protein>
<dbReference type="AlphaFoldDB" id="A0A955L661"/>
<accession>A0A955L661</accession>
<reference evidence="1" key="1">
    <citation type="submission" date="2020-04" db="EMBL/GenBank/DDBJ databases">
        <authorList>
            <person name="Zhang T."/>
        </authorList>
    </citation>
    <scope>NUCLEOTIDE SEQUENCE</scope>
    <source>
        <strain evidence="1">HKST-UBA14</strain>
    </source>
</reference>
<dbReference type="Proteomes" id="UP000783287">
    <property type="component" value="Unassembled WGS sequence"/>
</dbReference>